<feature type="domain" description="UspA" evidence="1">
    <location>
        <begin position="8"/>
        <end position="157"/>
    </location>
</feature>
<dbReference type="InterPro" id="IPR006016">
    <property type="entry name" value="UspA"/>
</dbReference>
<dbReference type="Gene3D" id="3.40.50.620">
    <property type="entry name" value="HUPs"/>
    <property type="match status" value="1"/>
</dbReference>
<reference evidence="2" key="1">
    <citation type="submission" date="2024-02" db="EMBL/GenBank/DDBJ databases">
        <authorList>
            <consortium name="ELIXIR-Norway"/>
            <consortium name="Elixir Norway"/>
        </authorList>
    </citation>
    <scope>NUCLEOTIDE SEQUENCE</scope>
</reference>
<name>A0ABP0UDK4_9BRYO</name>
<keyword evidence="3" id="KW-1185">Reference proteome</keyword>
<dbReference type="CDD" id="cd23659">
    <property type="entry name" value="USP_At3g01520-like"/>
    <property type="match status" value="1"/>
</dbReference>
<dbReference type="PRINTS" id="PR01438">
    <property type="entry name" value="UNVRSLSTRESS"/>
</dbReference>
<proteinExistence type="predicted"/>
<dbReference type="Pfam" id="PF00582">
    <property type="entry name" value="Usp"/>
    <property type="match status" value="1"/>
</dbReference>
<evidence type="ECO:0000313" key="2">
    <source>
        <dbReference type="EMBL" id="CAK9219455.1"/>
    </source>
</evidence>
<dbReference type="PANTHER" id="PTHR46100">
    <property type="entry name" value="IMP2'P"/>
    <property type="match status" value="1"/>
</dbReference>
<gene>
    <name evidence="2" type="ORF">CSSPTR1EN2_LOCUS14524</name>
</gene>
<protein>
    <recommendedName>
        <fullName evidence="1">UspA domain-containing protein</fullName>
    </recommendedName>
</protein>
<dbReference type="InterPro" id="IPR006015">
    <property type="entry name" value="Universal_stress_UspA"/>
</dbReference>
<accession>A0ABP0UDK4</accession>
<evidence type="ECO:0000259" key="1">
    <source>
        <dbReference type="Pfam" id="PF00582"/>
    </source>
</evidence>
<dbReference type="InterPro" id="IPR014729">
    <property type="entry name" value="Rossmann-like_a/b/a_fold"/>
</dbReference>
<dbReference type="SUPFAM" id="SSF52402">
    <property type="entry name" value="Adenine nucleotide alpha hydrolases-like"/>
    <property type="match status" value="1"/>
</dbReference>
<sequence>MAGVRYFGVALDYSPSSKYALKWAIDNIFRADDVVILLFVNTESVDGDQSALWGEEGSPLVPFEGLSDPNLQRHYQLKPDEEITRYAEEASTVKKVKVMAKFYWGDPKDKLVKAVVETPLDALVMGSRGYGTFARTLLGSVSNYVVNSVPCPVTVVKLPPSSYEAEL</sequence>
<organism evidence="2 3">
    <name type="scientific">Sphagnum troendelagicum</name>
    <dbReference type="NCBI Taxonomy" id="128251"/>
    <lineage>
        <taxon>Eukaryota</taxon>
        <taxon>Viridiplantae</taxon>
        <taxon>Streptophyta</taxon>
        <taxon>Embryophyta</taxon>
        <taxon>Bryophyta</taxon>
        <taxon>Sphagnophytina</taxon>
        <taxon>Sphagnopsida</taxon>
        <taxon>Sphagnales</taxon>
        <taxon>Sphagnaceae</taxon>
        <taxon>Sphagnum</taxon>
    </lineage>
</organism>
<evidence type="ECO:0000313" key="3">
    <source>
        <dbReference type="Proteomes" id="UP001497512"/>
    </source>
</evidence>
<dbReference type="Proteomes" id="UP001497512">
    <property type="component" value="Chromosome 3"/>
</dbReference>
<dbReference type="EMBL" id="OZ019895">
    <property type="protein sequence ID" value="CAK9219455.1"/>
    <property type="molecule type" value="Genomic_DNA"/>
</dbReference>
<dbReference type="PANTHER" id="PTHR46100:SF4">
    <property type="entry name" value="USPA DOMAIN-CONTAINING PROTEIN"/>
    <property type="match status" value="1"/>
</dbReference>